<dbReference type="NCBIfam" id="TIGR00732">
    <property type="entry name" value="dprA"/>
    <property type="match status" value="1"/>
</dbReference>
<protein>
    <submittedName>
        <fullName evidence="3">Protecting protein DprA protein</fullName>
    </submittedName>
</protein>
<accession>A0A0G0YYP9</accession>
<dbReference type="Proteomes" id="UP000034544">
    <property type="component" value="Unassembled WGS sequence"/>
</dbReference>
<dbReference type="EMBL" id="LCBF01000042">
    <property type="protein sequence ID" value="KKS05643.1"/>
    <property type="molecule type" value="Genomic_DNA"/>
</dbReference>
<evidence type="ECO:0000256" key="1">
    <source>
        <dbReference type="ARBA" id="ARBA00006525"/>
    </source>
</evidence>
<feature type="domain" description="Smf/DprA SLOG" evidence="2">
    <location>
        <begin position="21"/>
        <end position="229"/>
    </location>
</feature>
<dbReference type="PANTHER" id="PTHR43022">
    <property type="entry name" value="PROTEIN SMF"/>
    <property type="match status" value="1"/>
</dbReference>
<dbReference type="InterPro" id="IPR057666">
    <property type="entry name" value="DrpA_SLOG"/>
</dbReference>
<dbReference type="InterPro" id="IPR003488">
    <property type="entry name" value="DprA"/>
</dbReference>
<organism evidence="3 4">
    <name type="scientific">candidate division WWE3 bacterium GW2011_GWE1_41_27</name>
    <dbReference type="NCBI Taxonomy" id="1619131"/>
    <lineage>
        <taxon>Bacteria</taxon>
        <taxon>Katanobacteria</taxon>
    </lineage>
</organism>
<sequence length="303" mass="32586">MAVIVFYGVSIIFVFMNSAVLTYQVDFPEWAVSIKGLPKKLYVRGILPGGLDSSGIGIVGSRRISPYGIRVLRELFYFLKDAGITVISGFTAGTDSYAHELALGAGCTTVAVMPCGCDIVHPSTNKELYKRIVGGGGAVVSEFEDGFMPQKWTYPKRNRITAALSKVILVVEASLKSGSMITAGFAKKYNRKIFSVPGDIYTERSAGTNKLLSGGADIYLSPVQILNEMGVTTTQTARSSAEDIGDGGTIKESDVLNILKEKNLSFDGLGSKTGISAGSLNEILMKMLLKNLIFEKNGVYYVL</sequence>
<gene>
    <name evidence="3" type="ORF">UU59_C0042G0003</name>
</gene>
<dbReference type="AlphaFoldDB" id="A0A0G0YYP9"/>
<dbReference type="GO" id="GO:0009294">
    <property type="term" value="P:DNA-mediated transformation"/>
    <property type="evidence" value="ECO:0007669"/>
    <property type="project" value="InterPro"/>
</dbReference>
<comment type="similarity">
    <text evidence="1">Belongs to the DprA/Smf family.</text>
</comment>
<dbReference type="SUPFAM" id="SSF102405">
    <property type="entry name" value="MCP/YpsA-like"/>
    <property type="match status" value="1"/>
</dbReference>
<dbReference type="PANTHER" id="PTHR43022:SF1">
    <property type="entry name" value="PROTEIN SMF"/>
    <property type="match status" value="1"/>
</dbReference>
<evidence type="ECO:0000313" key="3">
    <source>
        <dbReference type="EMBL" id="KKS05643.1"/>
    </source>
</evidence>
<evidence type="ECO:0000259" key="2">
    <source>
        <dbReference type="Pfam" id="PF02481"/>
    </source>
</evidence>
<dbReference type="Pfam" id="PF02481">
    <property type="entry name" value="DNA_processg_A"/>
    <property type="match status" value="1"/>
</dbReference>
<reference evidence="3 4" key="1">
    <citation type="journal article" date="2015" name="Nature">
        <title>rRNA introns, odd ribosomes, and small enigmatic genomes across a large radiation of phyla.</title>
        <authorList>
            <person name="Brown C.T."/>
            <person name="Hug L.A."/>
            <person name="Thomas B.C."/>
            <person name="Sharon I."/>
            <person name="Castelle C.J."/>
            <person name="Singh A."/>
            <person name="Wilkins M.J."/>
            <person name="Williams K.H."/>
            <person name="Banfield J.F."/>
        </authorList>
    </citation>
    <scope>NUCLEOTIDE SEQUENCE [LARGE SCALE GENOMIC DNA]</scope>
</reference>
<dbReference type="Gene3D" id="3.40.50.450">
    <property type="match status" value="1"/>
</dbReference>
<evidence type="ECO:0000313" key="4">
    <source>
        <dbReference type="Proteomes" id="UP000034544"/>
    </source>
</evidence>
<name>A0A0G0YYP9_UNCKA</name>
<comment type="caution">
    <text evidence="3">The sequence shown here is derived from an EMBL/GenBank/DDBJ whole genome shotgun (WGS) entry which is preliminary data.</text>
</comment>
<proteinExistence type="inferred from homology"/>